<keyword evidence="3" id="KW-1185">Reference proteome</keyword>
<dbReference type="Proteomes" id="UP001596495">
    <property type="component" value="Unassembled WGS sequence"/>
</dbReference>
<gene>
    <name evidence="2" type="ORF">ACFQNJ_15130</name>
</gene>
<organism evidence="2 3">
    <name type="scientific">Hydrogenophaga bisanensis</name>
    <dbReference type="NCBI Taxonomy" id="439611"/>
    <lineage>
        <taxon>Bacteria</taxon>
        <taxon>Pseudomonadati</taxon>
        <taxon>Pseudomonadota</taxon>
        <taxon>Betaproteobacteria</taxon>
        <taxon>Burkholderiales</taxon>
        <taxon>Comamonadaceae</taxon>
        <taxon>Hydrogenophaga</taxon>
    </lineage>
</organism>
<evidence type="ECO:0000256" key="1">
    <source>
        <dbReference type="SAM" id="SignalP"/>
    </source>
</evidence>
<sequence>MTTRDRHWIVLALVASLAMPAWAGSAKAREAAPREAARVKFLDSGSGETKAAREKRLRRECRGRPNAGACLGFTR</sequence>
<name>A0ABW2RCK8_9BURK</name>
<feature type="signal peptide" evidence="1">
    <location>
        <begin position="1"/>
        <end position="23"/>
    </location>
</feature>
<proteinExistence type="predicted"/>
<dbReference type="RefSeq" id="WP_382259081.1">
    <property type="nucleotide sequence ID" value="NZ_JBHTBX010000011.1"/>
</dbReference>
<comment type="caution">
    <text evidence="2">The sequence shown here is derived from an EMBL/GenBank/DDBJ whole genome shotgun (WGS) entry which is preliminary data.</text>
</comment>
<accession>A0ABW2RCK8</accession>
<reference evidence="3" key="1">
    <citation type="journal article" date="2019" name="Int. J. Syst. Evol. Microbiol.">
        <title>The Global Catalogue of Microorganisms (GCM) 10K type strain sequencing project: providing services to taxonomists for standard genome sequencing and annotation.</title>
        <authorList>
            <consortium name="The Broad Institute Genomics Platform"/>
            <consortium name="The Broad Institute Genome Sequencing Center for Infectious Disease"/>
            <person name="Wu L."/>
            <person name="Ma J."/>
        </authorList>
    </citation>
    <scope>NUCLEOTIDE SEQUENCE [LARGE SCALE GENOMIC DNA]</scope>
    <source>
        <strain evidence="3">CCUG 54518</strain>
    </source>
</reference>
<dbReference type="EMBL" id="JBHTBX010000011">
    <property type="protein sequence ID" value="MFC7435847.1"/>
    <property type="molecule type" value="Genomic_DNA"/>
</dbReference>
<protein>
    <recommendedName>
        <fullName evidence="4">PsiF repeat-containing protein</fullName>
    </recommendedName>
</protein>
<evidence type="ECO:0000313" key="3">
    <source>
        <dbReference type="Proteomes" id="UP001596495"/>
    </source>
</evidence>
<feature type="chain" id="PRO_5047540868" description="PsiF repeat-containing protein" evidence="1">
    <location>
        <begin position="24"/>
        <end position="75"/>
    </location>
</feature>
<keyword evidence="1" id="KW-0732">Signal</keyword>
<evidence type="ECO:0008006" key="4">
    <source>
        <dbReference type="Google" id="ProtNLM"/>
    </source>
</evidence>
<evidence type="ECO:0000313" key="2">
    <source>
        <dbReference type="EMBL" id="MFC7435847.1"/>
    </source>
</evidence>